<dbReference type="eggNOG" id="COG2120">
    <property type="taxonomic scope" value="Bacteria"/>
</dbReference>
<dbReference type="GO" id="GO:0016137">
    <property type="term" value="P:glycoside metabolic process"/>
    <property type="evidence" value="ECO:0007669"/>
    <property type="project" value="UniProtKB-ARBA"/>
</dbReference>
<dbReference type="SUPFAM" id="SSF102588">
    <property type="entry name" value="LmbE-like"/>
    <property type="match status" value="1"/>
</dbReference>
<gene>
    <name evidence="2" type="ORF">KILIM_017_00100</name>
</gene>
<evidence type="ECO:0000256" key="1">
    <source>
        <dbReference type="ARBA" id="ARBA00022833"/>
    </source>
</evidence>
<keyword evidence="2" id="KW-0378">Hydrolase</keyword>
<reference evidence="2 3" key="1">
    <citation type="submission" date="2012-08" db="EMBL/GenBank/DDBJ databases">
        <title>Whole genome shotgun sequence of Kineosphaera limosa NBRC 100340.</title>
        <authorList>
            <person name="Yoshida I."/>
            <person name="Isaki S."/>
            <person name="Hosoyama A."/>
            <person name="Tsuchikane K."/>
            <person name="Katsumata H."/>
            <person name="Ando Y."/>
            <person name="Ohji S."/>
            <person name="Hamada M."/>
            <person name="Tamura T."/>
            <person name="Yamazoe A."/>
            <person name="Yamazaki S."/>
            <person name="Fujita N."/>
        </authorList>
    </citation>
    <scope>NUCLEOTIDE SEQUENCE [LARGE SCALE GENOMIC DNA]</scope>
    <source>
        <strain evidence="2 3">NBRC 100340</strain>
    </source>
</reference>
<evidence type="ECO:0000313" key="2">
    <source>
        <dbReference type="EMBL" id="GAB95165.1"/>
    </source>
</evidence>
<protein>
    <submittedName>
        <fullName evidence="2">Putative hydrolase</fullName>
    </submittedName>
</protein>
<name>K6W7J7_9MICO</name>
<evidence type="ECO:0000313" key="3">
    <source>
        <dbReference type="Proteomes" id="UP000008366"/>
    </source>
</evidence>
<dbReference type="Gene3D" id="3.40.50.10320">
    <property type="entry name" value="LmbE-like"/>
    <property type="match status" value="1"/>
</dbReference>
<dbReference type="AlphaFoldDB" id="K6W7J7"/>
<comment type="caution">
    <text evidence="2">The sequence shown here is derived from an EMBL/GenBank/DDBJ whole genome shotgun (WGS) entry which is preliminary data.</text>
</comment>
<proteinExistence type="predicted"/>
<dbReference type="STRING" id="1184609.KILIM_017_00100"/>
<accession>K6W7J7</accession>
<dbReference type="RefSeq" id="WP_006591697.1">
    <property type="nucleotide sequence ID" value="NZ_BAHD01000017.1"/>
</dbReference>
<keyword evidence="3" id="KW-1185">Reference proteome</keyword>
<dbReference type="Pfam" id="PF02585">
    <property type="entry name" value="PIG-L"/>
    <property type="match status" value="1"/>
</dbReference>
<dbReference type="Proteomes" id="UP000008366">
    <property type="component" value="Unassembled WGS sequence"/>
</dbReference>
<dbReference type="InterPro" id="IPR003737">
    <property type="entry name" value="GlcNAc_PI_deacetylase-related"/>
</dbReference>
<organism evidence="2 3">
    <name type="scientific">Kineosphaera limosa NBRC 100340</name>
    <dbReference type="NCBI Taxonomy" id="1184609"/>
    <lineage>
        <taxon>Bacteria</taxon>
        <taxon>Bacillati</taxon>
        <taxon>Actinomycetota</taxon>
        <taxon>Actinomycetes</taxon>
        <taxon>Micrococcales</taxon>
        <taxon>Dermatophilaceae</taxon>
        <taxon>Kineosphaera</taxon>
    </lineage>
</organism>
<dbReference type="EMBL" id="BAHD01000017">
    <property type="protein sequence ID" value="GAB95165.1"/>
    <property type="molecule type" value="Genomic_DNA"/>
</dbReference>
<dbReference type="GO" id="GO:0016811">
    <property type="term" value="F:hydrolase activity, acting on carbon-nitrogen (but not peptide) bonds, in linear amides"/>
    <property type="evidence" value="ECO:0007669"/>
    <property type="project" value="TreeGrafter"/>
</dbReference>
<sequence>MSLVSTIVFCHAHPDDEASQTSGTMARAAREGHRVVVVFATNGDHGEVPPDLADGESVVQRRRREAAASAQAIGLARVAWLDYADSGMTGWEQNGADGCFHAADLDEAAGRLAAILDEEDADVLVGYDWHGGYGHPDHVKVHHVVHRAADLAARRPRLLESTMNRDAMRLLMASAKEAGMEAGMDVDGPADDGNPFGTPEAEIHYRVDIAPDLEVKRAALTAHASQTSDVGMMLAMPPEVFALVFGFEYFIEPGREPGMRDAWILSD</sequence>
<dbReference type="PANTHER" id="PTHR12993:SF26">
    <property type="entry name" value="1D-MYO-INOSITOL 2-ACETAMIDO-2-DEOXY-ALPHA-D-GLUCOPYRANOSIDE DEACETYLASE"/>
    <property type="match status" value="1"/>
</dbReference>
<dbReference type="PANTHER" id="PTHR12993">
    <property type="entry name" value="N-ACETYLGLUCOSAMINYL-PHOSPHATIDYLINOSITOL DE-N-ACETYLASE-RELATED"/>
    <property type="match status" value="1"/>
</dbReference>
<dbReference type="InterPro" id="IPR024078">
    <property type="entry name" value="LmbE-like_dom_sf"/>
</dbReference>
<keyword evidence="1" id="KW-0862">Zinc</keyword>